<evidence type="ECO:0000259" key="4">
    <source>
        <dbReference type="Pfam" id="PF12894"/>
    </source>
</evidence>
<dbReference type="Proteomes" id="UP000253551">
    <property type="component" value="Unassembled WGS sequence"/>
</dbReference>
<dbReference type="AlphaFoldDB" id="A0A367KKS8"/>
<keyword evidence="2" id="KW-0677">Repeat</keyword>
<dbReference type="STRING" id="4846.A0A367KKS8"/>
<dbReference type="PROSITE" id="PS00678">
    <property type="entry name" value="WD_REPEATS_1"/>
    <property type="match status" value="1"/>
</dbReference>
<dbReference type="InterPro" id="IPR019775">
    <property type="entry name" value="WD40_repeat_CS"/>
</dbReference>
<dbReference type="InterPro" id="IPR036322">
    <property type="entry name" value="WD40_repeat_dom_sf"/>
</dbReference>
<accession>A0A367KKS8</accession>
<reference evidence="5 6" key="1">
    <citation type="journal article" date="2018" name="G3 (Bethesda)">
        <title>Phylogenetic and Phylogenomic Definition of Rhizopus Species.</title>
        <authorList>
            <person name="Gryganskyi A.P."/>
            <person name="Golan J."/>
            <person name="Dolatabadi S."/>
            <person name="Mondo S."/>
            <person name="Robb S."/>
            <person name="Idnurm A."/>
            <person name="Muszewska A."/>
            <person name="Steczkiewicz K."/>
            <person name="Masonjones S."/>
            <person name="Liao H.L."/>
            <person name="Gajdeczka M.T."/>
            <person name="Anike F."/>
            <person name="Vuek A."/>
            <person name="Anishchenko I.M."/>
            <person name="Voigt K."/>
            <person name="de Hoog G.S."/>
            <person name="Smith M.E."/>
            <person name="Heitman J."/>
            <person name="Vilgalys R."/>
            <person name="Stajich J.E."/>
        </authorList>
    </citation>
    <scope>NUCLEOTIDE SEQUENCE [LARGE SCALE GENOMIC DNA]</scope>
    <source>
        <strain evidence="5 6">LSU 92-RS-03</strain>
    </source>
</reference>
<feature type="repeat" description="WD" evidence="3">
    <location>
        <begin position="120"/>
        <end position="142"/>
    </location>
</feature>
<dbReference type="InterPro" id="IPR024977">
    <property type="entry name" value="Apc4-like_WD40_dom"/>
</dbReference>
<dbReference type="Gene3D" id="2.130.10.10">
    <property type="entry name" value="YVTN repeat-like/Quinoprotein amine dehydrogenase"/>
    <property type="match status" value="1"/>
</dbReference>
<dbReference type="OrthoDB" id="427795at2759"/>
<gene>
    <name evidence="5" type="primary">WDR92</name>
    <name evidence="5" type="ORF">CU098_008712</name>
</gene>
<evidence type="ECO:0000313" key="5">
    <source>
        <dbReference type="EMBL" id="RCI02768.1"/>
    </source>
</evidence>
<comment type="caution">
    <text evidence="5">The sequence shown here is derived from an EMBL/GenBank/DDBJ whole genome shotgun (WGS) entry which is preliminary data.</text>
</comment>
<feature type="domain" description="Anaphase-promoting complex subunit 4-like WD40" evidence="4">
    <location>
        <begin position="120"/>
        <end position="203"/>
    </location>
</feature>
<keyword evidence="1 3" id="KW-0853">WD repeat</keyword>
<evidence type="ECO:0000256" key="3">
    <source>
        <dbReference type="PROSITE-ProRule" id="PRU00221"/>
    </source>
</evidence>
<evidence type="ECO:0000313" key="6">
    <source>
        <dbReference type="Proteomes" id="UP000253551"/>
    </source>
</evidence>
<protein>
    <submittedName>
        <fullName evidence="5">WD repeat-containing protein 92</fullName>
    </submittedName>
</protein>
<dbReference type="Pfam" id="PF00400">
    <property type="entry name" value="WD40"/>
    <property type="match status" value="1"/>
</dbReference>
<dbReference type="SUPFAM" id="SSF50978">
    <property type="entry name" value="WD40 repeat-like"/>
    <property type="match status" value="1"/>
</dbReference>
<evidence type="ECO:0000256" key="1">
    <source>
        <dbReference type="ARBA" id="ARBA00022574"/>
    </source>
</evidence>
<evidence type="ECO:0000256" key="2">
    <source>
        <dbReference type="ARBA" id="ARBA00022737"/>
    </source>
</evidence>
<dbReference type="InterPro" id="IPR015943">
    <property type="entry name" value="WD40/YVTN_repeat-like_dom_sf"/>
</dbReference>
<dbReference type="PROSITE" id="PS50082">
    <property type="entry name" value="WD_REPEATS_2"/>
    <property type="match status" value="1"/>
</dbReference>
<dbReference type="SMART" id="SM00320">
    <property type="entry name" value="WD40"/>
    <property type="match status" value="4"/>
</dbReference>
<proteinExistence type="predicted"/>
<keyword evidence="6" id="KW-1185">Reference proteome</keyword>
<sequence>MKGECLITQNLSFMPYDLKWFPCSARVCVVGSTKEGTGRIAIYQLSKKELVLKGEINSTQPIRCVAITGHERHIVTGDFEGVIQTWDPQQLANPITSVKGHEGIINCLDSLNCKGEPAEIATVSRDGNIKVWDMRQPTKAVMTISSKNNTRDIWAIAFGWVRGNKVIAVGYEDGVVQLFDVDGSQYVWEAKVKSGICSVDFDEEGNLLVSTVVGVCVIDIESGKINHVKVK</sequence>
<dbReference type="Pfam" id="PF12894">
    <property type="entry name" value="ANAPC4_WD40"/>
    <property type="match status" value="1"/>
</dbReference>
<dbReference type="PANTHER" id="PTHR10971">
    <property type="entry name" value="MRNA EXPORT FACTOR AND BUB3"/>
    <property type="match status" value="1"/>
</dbReference>
<name>A0A367KKS8_RHIST</name>
<organism evidence="5 6">
    <name type="scientific">Rhizopus stolonifer</name>
    <name type="common">Rhizopus nigricans</name>
    <dbReference type="NCBI Taxonomy" id="4846"/>
    <lineage>
        <taxon>Eukaryota</taxon>
        <taxon>Fungi</taxon>
        <taxon>Fungi incertae sedis</taxon>
        <taxon>Mucoromycota</taxon>
        <taxon>Mucoromycotina</taxon>
        <taxon>Mucoromycetes</taxon>
        <taxon>Mucorales</taxon>
        <taxon>Mucorineae</taxon>
        <taxon>Rhizopodaceae</taxon>
        <taxon>Rhizopus</taxon>
    </lineage>
</organism>
<dbReference type="InterPro" id="IPR001680">
    <property type="entry name" value="WD40_rpt"/>
</dbReference>
<dbReference type="EMBL" id="PJQM01001266">
    <property type="protein sequence ID" value="RCI02768.1"/>
    <property type="molecule type" value="Genomic_DNA"/>
</dbReference>